<accession>A0A267MHY7</accession>
<evidence type="ECO:0000313" key="12">
    <source>
        <dbReference type="EMBL" id="PAB59057.1"/>
    </source>
</evidence>
<dbReference type="InterPro" id="IPR051198">
    <property type="entry name" value="BchE-like"/>
</dbReference>
<evidence type="ECO:0000256" key="2">
    <source>
        <dbReference type="ARBA" id="ARBA00022603"/>
    </source>
</evidence>
<dbReference type="SFLD" id="SFLDG01082">
    <property type="entry name" value="B12-binding_domain_containing"/>
    <property type="match status" value="1"/>
</dbReference>
<dbReference type="GO" id="GO:0046872">
    <property type="term" value="F:metal ion binding"/>
    <property type="evidence" value="ECO:0007669"/>
    <property type="project" value="UniProtKB-KW"/>
</dbReference>
<feature type="region of interest" description="Disordered" evidence="8">
    <location>
        <begin position="395"/>
        <end position="424"/>
    </location>
</feature>
<proteinExistence type="predicted"/>
<feature type="transmembrane region" description="Helical" evidence="9">
    <location>
        <begin position="441"/>
        <end position="468"/>
    </location>
</feature>
<dbReference type="SUPFAM" id="SSF102114">
    <property type="entry name" value="Radical SAM enzymes"/>
    <property type="match status" value="1"/>
</dbReference>
<dbReference type="InterPro" id="IPR023404">
    <property type="entry name" value="rSAM_horseshoe"/>
</dbReference>
<dbReference type="OrthoDB" id="9801424at2"/>
<dbReference type="GO" id="GO:0031419">
    <property type="term" value="F:cobalamin binding"/>
    <property type="evidence" value="ECO:0007669"/>
    <property type="project" value="InterPro"/>
</dbReference>
<evidence type="ECO:0000256" key="7">
    <source>
        <dbReference type="ARBA" id="ARBA00023014"/>
    </source>
</evidence>
<dbReference type="AlphaFoldDB" id="A0A267MHY7"/>
<dbReference type="PANTHER" id="PTHR43409:SF7">
    <property type="entry name" value="BLL1977 PROTEIN"/>
    <property type="match status" value="1"/>
</dbReference>
<comment type="cofactor">
    <cofactor evidence="1">
        <name>[4Fe-4S] cluster</name>
        <dbReference type="ChEBI" id="CHEBI:49883"/>
    </cofactor>
</comment>
<feature type="domain" description="B12-binding" evidence="10">
    <location>
        <begin position="1"/>
        <end position="131"/>
    </location>
</feature>
<dbReference type="PANTHER" id="PTHR43409">
    <property type="entry name" value="ANAEROBIC MAGNESIUM-PROTOPORPHYRIN IX MONOMETHYL ESTER CYCLASE-RELATED"/>
    <property type="match status" value="1"/>
</dbReference>
<evidence type="ECO:0000256" key="4">
    <source>
        <dbReference type="ARBA" id="ARBA00022691"/>
    </source>
</evidence>
<feature type="compositionally biased region" description="Low complexity" evidence="8">
    <location>
        <begin position="410"/>
        <end position="424"/>
    </location>
</feature>
<protein>
    <submittedName>
        <fullName evidence="12">Uncharacterized protein</fullName>
    </submittedName>
</protein>
<dbReference type="GO" id="GO:0051539">
    <property type="term" value="F:4 iron, 4 sulfur cluster binding"/>
    <property type="evidence" value="ECO:0007669"/>
    <property type="project" value="UniProtKB-KW"/>
</dbReference>
<name>A0A267MHY7_9FIRM</name>
<keyword evidence="4" id="KW-0949">S-adenosyl-L-methionine</keyword>
<evidence type="ECO:0000256" key="1">
    <source>
        <dbReference type="ARBA" id="ARBA00001966"/>
    </source>
</evidence>
<dbReference type="SFLD" id="SFLDG01123">
    <property type="entry name" value="methyltransferase_(Class_B)"/>
    <property type="match status" value="1"/>
</dbReference>
<keyword evidence="9" id="KW-0812">Transmembrane</keyword>
<comment type="caution">
    <text evidence="12">The sequence shown here is derived from an EMBL/GenBank/DDBJ whole genome shotgun (WGS) entry which is preliminary data.</text>
</comment>
<evidence type="ECO:0000256" key="8">
    <source>
        <dbReference type="SAM" id="MobiDB-lite"/>
    </source>
</evidence>
<keyword evidence="2" id="KW-0489">Methyltransferase</keyword>
<keyword evidence="7" id="KW-0411">Iron-sulfur</keyword>
<dbReference type="InterPro" id="IPR006158">
    <property type="entry name" value="Cobalamin-bd"/>
</dbReference>
<evidence type="ECO:0000256" key="6">
    <source>
        <dbReference type="ARBA" id="ARBA00023004"/>
    </source>
</evidence>
<dbReference type="Pfam" id="PF04055">
    <property type="entry name" value="Radical_SAM"/>
    <property type="match status" value="1"/>
</dbReference>
<gene>
    <name evidence="12" type="ORF">CCE28_12810</name>
</gene>
<dbReference type="EMBL" id="NIBG01000010">
    <property type="protein sequence ID" value="PAB59057.1"/>
    <property type="molecule type" value="Genomic_DNA"/>
</dbReference>
<dbReference type="CDD" id="cd01335">
    <property type="entry name" value="Radical_SAM"/>
    <property type="match status" value="1"/>
</dbReference>
<dbReference type="SFLD" id="SFLDS00029">
    <property type="entry name" value="Radical_SAM"/>
    <property type="match status" value="1"/>
</dbReference>
<keyword evidence="3" id="KW-0808">Transferase</keyword>
<keyword evidence="13" id="KW-1185">Reference proteome</keyword>
<sequence>MQVTLIKASADSEFKKYKASMGGPPQNIFSVAATTPENIQVELIDETVGMKVKYNTKSEIIGIFMSTPDAIRAYEIADKFRKKGKVVVLGGLHPTFLPDESLLHADAIIRGEAEGCWEQIIKDVENNVLQKQYKQDEPFDLSKLNPYPTNIVNMSWYGNIWSVVVGRGCNHGCRYCVVNPFFKSCRFRPIEHVIAEIKQCGAKLIELHADNLIANRDYAISLFKAMEPLNIQWMGEATIMIAEDDELLDWAVRSGLKYMLIGIETPSKEALESVGKGFIDVDNVKKYVKKLQSKGIQLDASFLFGFDAHKKNIFQRTLDYAKEVGVDECHGVIMTPFPGTPLYRQMKKKGRINTEDWSKYDCTHAVFDPIGMTPKELEDGTWWFDVEFHKWQKKNKKVPKPPVIPPPSPNRSTNSSQSSDSLGSVRSMAFTNPSDFKWRTFLALGLIATSLFMNWNWIWSVFFLYWAILDIKSGYTFSVEPISRNENPILYWLIIILWLGLAIYSIYDVVINLYVDWFYLNL</sequence>
<keyword evidence="5" id="KW-0479">Metal-binding</keyword>
<dbReference type="Gene3D" id="3.40.50.280">
    <property type="entry name" value="Cobalamin-binding domain"/>
    <property type="match status" value="1"/>
</dbReference>
<dbReference type="Gene3D" id="3.80.30.20">
    <property type="entry name" value="tm_1862 like domain"/>
    <property type="match status" value="1"/>
</dbReference>
<organism evidence="12 13">
    <name type="scientific">Anaeromicrobium sediminis</name>
    <dbReference type="NCBI Taxonomy" id="1478221"/>
    <lineage>
        <taxon>Bacteria</taxon>
        <taxon>Bacillati</taxon>
        <taxon>Bacillota</taxon>
        <taxon>Clostridia</taxon>
        <taxon>Peptostreptococcales</taxon>
        <taxon>Thermotaleaceae</taxon>
        <taxon>Anaeromicrobium</taxon>
    </lineage>
</organism>
<feature type="compositionally biased region" description="Pro residues" evidence="8">
    <location>
        <begin position="400"/>
        <end position="409"/>
    </location>
</feature>
<dbReference type="RefSeq" id="WP_095134123.1">
    <property type="nucleotide sequence ID" value="NZ_NIBG01000010.1"/>
</dbReference>
<dbReference type="InterPro" id="IPR034466">
    <property type="entry name" value="Methyltransferase_Class_B"/>
</dbReference>
<reference evidence="12 13" key="1">
    <citation type="submission" date="2017-06" db="EMBL/GenBank/DDBJ databases">
        <title>Draft genome sequence of anaerobic fermentative bacterium Anaeromicrobium sediminis DY2726D isolated from West Pacific Ocean sediments.</title>
        <authorList>
            <person name="Zeng X."/>
        </authorList>
    </citation>
    <scope>NUCLEOTIDE SEQUENCE [LARGE SCALE GENOMIC DNA]</scope>
    <source>
        <strain evidence="12 13">DY2726D</strain>
    </source>
</reference>
<keyword evidence="9" id="KW-0472">Membrane</keyword>
<dbReference type="PROSITE" id="PS51332">
    <property type="entry name" value="B12_BINDING"/>
    <property type="match status" value="1"/>
</dbReference>
<dbReference type="PROSITE" id="PS51918">
    <property type="entry name" value="RADICAL_SAM"/>
    <property type="match status" value="1"/>
</dbReference>
<evidence type="ECO:0000259" key="10">
    <source>
        <dbReference type="PROSITE" id="PS51332"/>
    </source>
</evidence>
<evidence type="ECO:0000313" key="13">
    <source>
        <dbReference type="Proteomes" id="UP000216024"/>
    </source>
</evidence>
<evidence type="ECO:0000256" key="3">
    <source>
        <dbReference type="ARBA" id="ARBA00022679"/>
    </source>
</evidence>
<keyword evidence="6" id="KW-0408">Iron</keyword>
<dbReference type="Proteomes" id="UP000216024">
    <property type="component" value="Unassembled WGS sequence"/>
</dbReference>
<dbReference type="InterPro" id="IPR007197">
    <property type="entry name" value="rSAM"/>
</dbReference>
<dbReference type="GO" id="GO:0005829">
    <property type="term" value="C:cytosol"/>
    <property type="evidence" value="ECO:0007669"/>
    <property type="project" value="TreeGrafter"/>
</dbReference>
<dbReference type="InterPro" id="IPR006638">
    <property type="entry name" value="Elp3/MiaA/NifB-like_rSAM"/>
</dbReference>
<feature type="transmembrane region" description="Helical" evidence="9">
    <location>
        <begin position="489"/>
        <end position="515"/>
    </location>
</feature>
<evidence type="ECO:0000259" key="11">
    <source>
        <dbReference type="PROSITE" id="PS51918"/>
    </source>
</evidence>
<dbReference type="GO" id="GO:0003824">
    <property type="term" value="F:catalytic activity"/>
    <property type="evidence" value="ECO:0007669"/>
    <property type="project" value="InterPro"/>
</dbReference>
<feature type="domain" description="Radical SAM core" evidence="11">
    <location>
        <begin position="155"/>
        <end position="373"/>
    </location>
</feature>
<keyword evidence="9" id="KW-1133">Transmembrane helix</keyword>
<dbReference type="InterPro" id="IPR058240">
    <property type="entry name" value="rSAM_sf"/>
</dbReference>
<evidence type="ECO:0000256" key="5">
    <source>
        <dbReference type="ARBA" id="ARBA00022723"/>
    </source>
</evidence>
<evidence type="ECO:0000256" key="9">
    <source>
        <dbReference type="SAM" id="Phobius"/>
    </source>
</evidence>
<dbReference type="SMART" id="SM00729">
    <property type="entry name" value="Elp3"/>
    <property type="match status" value="1"/>
</dbReference>